<evidence type="ECO:0000313" key="4">
    <source>
        <dbReference type="EMBL" id="MCF1597397.1"/>
    </source>
</evidence>
<dbReference type="RefSeq" id="WP_234765852.1">
    <property type="nucleotide sequence ID" value="NZ_JAKEIP010000145.1"/>
</dbReference>
<dbReference type="InterPro" id="IPR016039">
    <property type="entry name" value="Thiolase-like"/>
</dbReference>
<name>A0A9X1Q1S3_STRM4</name>
<evidence type="ECO:0000256" key="1">
    <source>
        <dbReference type="ARBA" id="ARBA00022679"/>
    </source>
</evidence>
<sequence length="331" mass="34330">MTRWDGLFIGAAAMSLGHSQDVRGAVGAGLYDARQCRRDAYRAVCVADDGALPGLVVRAADLARRRSGVPAGEVDLVLHASSWAVRADGCRAEGVRRALRCPRATALEVRDRAGSGLVGLHLAAQYLSASPDMTAALVTTGDASAAPGGDRFRRGPGRVLADGATAVVVRTGTGLVRVLATTVVGESPHRLILRSDLPWRIPDAEPAPEPDAVAGPEAEQARLAELLADREREVMADALADAGLGVDDIARFVFPHLGSGLQRWDRRAALGIDEKRTTWDWGNGIGHLPSGDQAAGLAHLLGSAALGAGDKVVLVGDGFGGSLGCAVLEVL</sequence>
<dbReference type="Proteomes" id="UP001139384">
    <property type="component" value="Unassembled WGS sequence"/>
</dbReference>
<gene>
    <name evidence="4" type="ORF">L0P92_28125</name>
</gene>
<dbReference type="EMBL" id="JAKEIP010000145">
    <property type="protein sequence ID" value="MCF1597397.1"/>
    <property type="molecule type" value="Genomic_DNA"/>
</dbReference>
<keyword evidence="1" id="KW-0808">Transferase</keyword>
<keyword evidence="2" id="KW-0012">Acyltransferase</keyword>
<dbReference type="Gene3D" id="3.40.47.10">
    <property type="match status" value="2"/>
</dbReference>
<dbReference type="SUPFAM" id="SSF53901">
    <property type="entry name" value="Thiolase-like"/>
    <property type="match status" value="1"/>
</dbReference>
<dbReference type="InterPro" id="IPR013747">
    <property type="entry name" value="ACP_syn_III_C"/>
</dbReference>
<keyword evidence="5" id="KW-1185">Reference proteome</keyword>
<evidence type="ECO:0000256" key="2">
    <source>
        <dbReference type="ARBA" id="ARBA00023315"/>
    </source>
</evidence>
<dbReference type="PANTHER" id="PTHR34069">
    <property type="entry name" value="3-OXOACYL-[ACYL-CARRIER-PROTEIN] SYNTHASE 3"/>
    <property type="match status" value="1"/>
</dbReference>
<dbReference type="CDD" id="cd00827">
    <property type="entry name" value="init_cond_enzymes"/>
    <property type="match status" value="1"/>
</dbReference>
<comment type="caution">
    <text evidence="4">The sequence shown here is derived from an EMBL/GenBank/DDBJ whole genome shotgun (WGS) entry which is preliminary data.</text>
</comment>
<reference evidence="4" key="1">
    <citation type="submission" date="2022-01" db="EMBL/GenBank/DDBJ databases">
        <title>Draft Genome Sequences of Seven Type Strains of the Genus Streptomyces.</title>
        <authorList>
            <person name="Aziz S."/>
            <person name="Coretto E."/>
            <person name="Chronakova A."/>
            <person name="Sproer C."/>
            <person name="Huber K."/>
            <person name="Nouioui I."/>
            <person name="Gross H."/>
        </authorList>
    </citation>
    <scope>NUCLEOTIDE SEQUENCE</scope>
    <source>
        <strain evidence="4">DSM 103493</strain>
    </source>
</reference>
<feature type="domain" description="Beta-ketoacyl-[acyl-carrier-protein] synthase III C-terminal" evidence="3">
    <location>
        <begin position="239"/>
        <end position="329"/>
    </location>
</feature>
<dbReference type="PANTHER" id="PTHR34069:SF2">
    <property type="entry name" value="BETA-KETOACYL-[ACYL-CARRIER-PROTEIN] SYNTHASE III"/>
    <property type="match status" value="1"/>
</dbReference>
<dbReference type="Pfam" id="PF08541">
    <property type="entry name" value="ACP_syn_III_C"/>
    <property type="match status" value="1"/>
</dbReference>
<dbReference type="GO" id="GO:0016747">
    <property type="term" value="F:acyltransferase activity, transferring groups other than amino-acyl groups"/>
    <property type="evidence" value="ECO:0007669"/>
    <property type="project" value="UniProtKB-ARBA"/>
</dbReference>
<dbReference type="AlphaFoldDB" id="A0A9X1Q1S3"/>
<organism evidence="4 5">
    <name type="scientific">Streptomyces muensis</name>
    <dbReference type="NCBI Taxonomy" id="1077944"/>
    <lineage>
        <taxon>Bacteria</taxon>
        <taxon>Bacillati</taxon>
        <taxon>Actinomycetota</taxon>
        <taxon>Actinomycetes</taxon>
        <taxon>Kitasatosporales</taxon>
        <taxon>Streptomycetaceae</taxon>
        <taxon>Streptomyces</taxon>
    </lineage>
</organism>
<evidence type="ECO:0000259" key="3">
    <source>
        <dbReference type="Pfam" id="PF08541"/>
    </source>
</evidence>
<evidence type="ECO:0000313" key="5">
    <source>
        <dbReference type="Proteomes" id="UP001139384"/>
    </source>
</evidence>
<accession>A0A9X1Q1S3</accession>
<protein>
    <submittedName>
        <fullName evidence="4">Ketoacyl-ACP synthase III family protein</fullName>
    </submittedName>
</protein>
<dbReference type="GO" id="GO:0044550">
    <property type="term" value="P:secondary metabolite biosynthetic process"/>
    <property type="evidence" value="ECO:0007669"/>
    <property type="project" value="TreeGrafter"/>
</dbReference>
<proteinExistence type="predicted"/>